<organism evidence="1 2">
    <name type="scientific">Chryseolinea serpens</name>
    <dbReference type="NCBI Taxonomy" id="947013"/>
    <lineage>
        <taxon>Bacteria</taxon>
        <taxon>Pseudomonadati</taxon>
        <taxon>Bacteroidota</taxon>
        <taxon>Cytophagia</taxon>
        <taxon>Cytophagales</taxon>
        <taxon>Fulvivirgaceae</taxon>
        <taxon>Chryseolinea</taxon>
    </lineage>
</organism>
<dbReference type="EMBL" id="FQWQ01000006">
    <property type="protein sequence ID" value="SHI01407.1"/>
    <property type="molecule type" value="Genomic_DNA"/>
</dbReference>
<accession>A0A1M5XNK4</accession>
<evidence type="ECO:0000313" key="2">
    <source>
        <dbReference type="Proteomes" id="UP000184212"/>
    </source>
</evidence>
<name>A0A1M5XNK4_9BACT</name>
<keyword evidence="2" id="KW-1185">Reference proteome</keyword>
<dbReference type="OrthoDB" id="976022at2"/>
<sequence>MQKVLVIVSFMALILAGCSGEKDECVVAPPSIEKPVSIEIQQLQDSLVNLSSKEELVDLLTHHPLVHDYIFRRTEYPSDSAFINQLFAKLTSPHMDTLVMETKRVFGDLSGLKQQFDEAFSNVKYYYPDFTPPKIQTVVSGLETDMLVTDSLIIVGLDFYLGRGAKYRPKMYEYLLRKYDPNDIVPCAMLIYGIEGRFNKNQPNDKTVLADMVVFGKSFYFAKHMLPCVPDSVFIWYTPEEMKGTRSNEDLIWARFVDSQVLYATSHKVKQDYLGERPVTIQVGEKCPGRIGQWVGWQIVNKYAEKHSEATLPQVMKAADAQQLFRESYYKPKKR</sequence>
<dbReference type="Pfam" id="PF25594">
    <property type="entry name" value="GldB_lipo"/>
    <property type="match status" value="1"/>
</dbReference>
<dbReference type="PROSITE" id="PS51257">
    <property type="entry name" value="PROKAR_LIPOPROTEIN"/>
    <property type="match status" value="1"/>
</dbReference>
<dbReference type="RefSeq" id="WP_084138543.1">
    <property type="nucleotide sequence ID" value="NZ_FQWQ01000006.1"/>
</dbReference>
<reference evidence="1 2" key="1">
    <citation type="submission" date="2016-11" db="EMBL/GenBank/DDBJ databases">
        <authorList>
            <person name="Jaros S."/>
            <person name="Januszkiewicz K."/>
            <person name="Wedrychowicz H."/>
        </authorList>
    </citation>
    <scope>NUCLEOTIDE SEQUENCE [LARGE SCALE GENOMIC DNA]</scope>
    <source>
        <strain evidence="1 2">DSM 24574</strain>
    </source>
</reference>
<dbReference type="STRING" id="947013.SAMN04488109_6780"/>
<dbReference type="AlphaFoldDB" id="A0A1M5XNK4"/>
<dbReference type="Proteomes" id="UP000184212">
    <property type="component" value="Unassembled WGS sequence"/>
</dbReference>
<evidence type="ECO:0000313" key="1">
    <source>
        <dbReference type="EMBL" id="SHI01407.1"/>
    </source>
</evidence>
<evidence type="ECO:0008006" key="3">
    <source>
        <dbReference type="Google" id="ProtNLM"/>
    </source>
</evidence>
<gene>
    <name evidence="1" type="ORF">SAMN04488109_6780</name>
</gene>
<dbReference type="InterPro" id="IPR019853">
    <property type="entry name" value="GldB-like"/>
</dbReference>
<protein>
    <recommendedName>
        <fullName evidence="3">Gliding motility-associated lipoprotein GldB</fullName>
    </recommendedName>
</protein>
<proteinExistence type="predicted"/>